<sequence>MKLASYDLPDKQQVLSVIMSLLEPMWGHVKLVLRHNENTKTIDDISRRLELETACKNANHSAAMIAQSKQNKGKKFQRKNNKNKKVDNIGSNQAGKGTKRQRGKYDTGATKHVTYDRPGFVDYHQITSGRSFVMMGNGAEEEVLGFIMDGLFFLDCESNNASATYVSTSSSESACDSIKWRARLGHIGQDRMSRLAREELLGYLTKINLQTCEPCLARSNCGTIIREQIGGKSLIRWRQFKSLIDEVSKDNSSVVEVIEEIPTLEDNATPIFHIISQVNSLTTTVVDDQVIGYTFKYAHHDDHTFSGFEHVKVNKDNFNKEALKSFSKKITDKLKKKDNAQFTLVIKNEIKGINLNYMC</sequence>
<dbReference type="AlphaFoldDB" id="A0ABD2ZTW9"/>
<evidence type="ECO:0000313" key="4">
    <source>
        <dbReference type="Proteomes" id="UP001630127"/>
    </source>
</evidence>
<feature type="compositionally biased region" description="Basic residues" evidence="1">
    <location>
        <begin position="71"/>
        <end position="83"/>
    </location>
</feature>
<dbReference type="Proteomes" id="UP001630127">
    <property type="component" value="Unassembled WGS sequence"/>
</dbReference>
<dbReference type="EMBL" id="JBJUIK010000007">
    <property type="protein sequence ID" value="KAL3522733.1"/>
    <property type="molecule type" value="Genomic_DNA"/>
</dbReference>
<gene>
    <name evidence="3" type="ORF">ACH5RR_015567</name>
</gene>
<accession>A0ABD2ZTW9</accession>
<dbReference type="InterPro" id="IPR025724">
    <property type="entry name" value="GAG-pre-integrase_dom"/>
</dbReference>
<evidence type="ECO:0000313" key="3">
    <source>
        <dbReference type="EMBL" id="KAL3522733.1"/>
    </source>
</evidence>
<dbReference type="Pfam" id="PF13976">
    <property type="entry name" value="gag_pre-integrs"/>
    <property type="match status" value="1"/>
</dbReference>
<keyword evidence="4" id="KW-1185">Reference proteome</keyword>
<evidence type="ECO:0000256" key="1">
    <source>
        <dbReference type="SAM" id="MobiDB-lite"/>
    </source>
</evidence>
<organism evidence="3 4">
    <name type="scientific">Cinchona calisaya</name>
    <dbReference type="NCBI Taxonomy" id="153742"/>
    <lineage>
        <taxon>Eukaryota</taxon>
        <taxon>Viridiplantae</taxon>
        <taxon>Streptophyta</taxon>
        <taxon>Embryophyta</taxon>
        <taxon>Tracheophyta</taxon>
        <taxon>Spermatophyta</taxon>
        <taxon>Magnoliopsida</taxon>
        <taxon>eudicotyledons</taxon>
        <taxon>Gunneridae</taxon>
        <taxon>Pentapetalae</taxon>
        <taxon>asterids</taxon>
        <taxon>lamiids</taxon>
        <taxon>Gentianales</taxon>
        <taxon>Rubiaceae</taxon>
        <taxon>Cinchonoideae</taxon>
        <taxon>Cinchoneae</taxon>
        <taxon>Cinchona</taxon>
    </lineage>
</organism>
<evidence type="ECO:0000259" key="2">
    <source>
        <dbReference type="Pfam" id="PF13976"/>
    </source>
</evidence>
<feature type="domain" description="GAG-pre-integrase" evidence="2">
    <location>
        <begin position="150"/>
        <end position="216"/>
    </location>
</feature>
<reference evidence="3 4" key="1">
    <citation type="submission" date="2024-11" db="EMBL/GenBank/DDBJ databases">
        <title>A near-complete genome assembly of Cinchona calisaya.</title>
        <authorList>
            <person name="Lian D.C."/>
            <person name="Zhao X.W."/>
            <person name="Wei L."/>
        </authorList>
    </citation>
    <scope>NUCLEOTIDE SEQUENCE [LARGE SCALE GENOMIC DNA]</scope>
    <source>
        <tissue evidence="3">Nenye</tissue>
    </source>
</reference>
<protein>
    <recommendedName>
        <fullName evidence="2">GAG-pre-integrase domain-containing protein</fullName>
    </recommendedName>
</protein>
<feature type="region of interest" description="Disordered" evidence="1">
    <location>
        <begin position="66"/>
        <end position="106"/>
    </location>
</feature>
<comment type="caution">
    <text evidence="3">The sequence shown here is derived from an EMBL/GenBank/DDBJ whole genome shotgun (WGS) entry which is preliminary data.</text>
</comment>
<proteinExistence type="predicted"/>
<name>A0ABD2ZTW9_9GENT</name>